<comment type="caution">
    <text evidence="6">The sequence shown here is derived from an EMBL/GenBank/DDBJ whole genome shotgun (WGS) entry which is preliminary data.</text>
</comment>
<dbReference type="GO" id="GO:0007051">
    <property type="term" value="P:spindle organization"/>
    <property type="evidence" value="ECO:0007669"/>
    <property type="project" value="TreeGrafter"/>
</dbReference>
<dbReference type="AlphaFoldDB" id="A0AA88XLQ2"/>
<dbReference type="GO" id="GO:0005516">
    <property type="term" value="F:calmodulin binding"/>
    <property type="evidence" value="ECO:0007669"/>
    <property type="project" value="UniProtKB-KW"/>
</dbReference>
<keyword evidence="2" id="KW-0963">Cytoplasm</keyword>
<keyword evidence="4" id="KW-0112">Calmodulin-binding</keyword>
<keyword evidence="3" id="KW-0677">Repeat</keyword>
<dbReference type="SUPFAM" id="SSF52540">
    <property type="entry name" value="P-loop containing nucleoside triphosphate hydrolases"/>
    <property type="match status" value="3"/>
</dbReference>
<dbReference type="GO" id="GO:0000922">
    <property type="term" value="C:spindle pole"/>
    <property type="evidence" value="ECO:0007669"/>
    <property type="project" value="TreeGrafter"/>
</dbReference>
<feature type="coiled-coil region" evidence="5">
    <location>
        <begin position="401"/>
        <end position="428"/>
    </location>
</feature>
<accession>A0AA88XLQ2</accession>
<comment type="subcellular location">
    <subcellularLocation>
        <location evidence="1">Cytoplasm</location>
    </subcellularLocation>
</comment>
<dbReference type="EMBL" id="VSWD01000011">
    <property type="protein sequence ID" value="KAK3088174.1"/>
    <property type="molecule type" value="Genomic_DNA"/>
</dbReference>
<evidence type="ECO:0000313" key="6">
    <source>
        <dbReference type="EMBL" id="KAK3088174.1"/>
    </source>
</evidence>
<dbReference type="InterPro" id="IPR027417">
    <property type="entry name" value="P-loop_NTPase"/>
</dbReference>
<dbReference type="InterPro" id="IPR051185">
    <property type="entry name" value="ASPM"/>
</dbReference>
<evidence type="ECO:0000256" key="1">
    <source>
        <dbReference type="ARBA" id="ARBA00004496"/>
    </source>
</evidence>
<dbReference type="SMART" id="SM00015">
    <property type="entry name" value="IQ"/>
    <property type="match status" value="11"/>
</dbReference>
<dbReference type="GO" id="GO:0005737">
    <property type="term" value="C:cytoplasm"/>
    <property type="evidence" value="ECO:0007669"/>
    <property type="project" value="UniProtKB-SubCell"/>
</dbReference>
<organism evidence="6 7">
    <name type="scientific">Pinctada imbricata</name>
    <name type="common">Atlantic pearl-oyster</name>
    <name type="synonym">Pinctada martensii</name>
    <dbReference type="NCBI Taxonomy" id="66713"/>
    <lineage>
        <taxon>Eukaryota</taxon>
        <taxon>Metazoa</taxon>
        <taxon>Spiralia</taxon>
        <taxon>Lophotrochozoa</taxon>
        <taxon>Mollusca</taxon>
        <taxon>Bivalvia</taxon>
        <taxon>Autobranchia</taxon>
        <taxon>Pteriomorphia</taxon>
        <taxon>Pterioida</taxon>
        <taxon>Pterioidea</taxon>
        <taxon>Pteriidae</taxon>
        <taxon>Pinctada</taxon>
    </lineage>
</organism>
<name>A0AA88XLQ2_PINIB</name>
<dbReference type="GO" id="GO:0000278">
    <property type="term" value="P:mitotic cell cycle"/>
    <property type="evidence" value="ECO:0007669"/>
    <property type="project" value="TreeGrafter"/>
</dbReference>
<dbReference type="PANTHER" id="PTHR22706">
    <property type="entry name" value="ASSEMBLY FACTOR FOR SPINDLE MICROTUBULES"/>
    <property type="match status" value="1"/>
</dbReference>
<keyword evidence="5" id="KW-0175">Coiled coil</keyword>
<gene>
    <name evidence="6" type="ORF">FSP39_015668</name>
</gene>
<evidence type="ECO:0000256" key="3">
    <source>
        <dbReference type="ARBA" id="ARBA00022737"/>
    </source>
</evidence>
<protein>
    <recommendedName>
        <fullName evidence="8">Abnormal spindle-like microcephaly-associated protein</fullName>
    </recommendedName>
</protein>
<dbReference type="InterPro" id="IPR000048">
    <property type="entry name" value="IQ_motif_EF-hand-BS"/>
</dbReference>
<sequence>MYLCRKHFLKKRAAAVIIQNKFRATILARLTQRHFLVMKGAAISVQAWYKGCMQRAQYRNTLVCVRRLQAIIRGYLVRKQNRELQKAVCFVQIKYREKKLTDQLRAEFLEKKGAAVTIQAWYKGHIQRMKYQHYLTCVCKVQSVVRGHLERKHLQELRRAVRLVQRRYRERKLTDQLRTEFLERKGAVMTIQAWYRGHIQRVKYQHYLTSVCKIQSTIRGYLVRKQLQDLRRAACVVQRRYKEKRLTQSLHRDFLQKRMSAVCIQRAYRVMVQKRKEILAQRRAVFLSKFVSLVQYSLSAFQIQRAYRKYRTLCAAKKKIKSILCIQHWMRAKLVRLRYLRFKRSLTEVQRLCKVHLRRREDSARIIQAYFRRWQTRQQEQRKIHAAVTLQAVWRGRQIRIKSKSRKLANIRQRIEEANRSATEEKKLCNRTASALDYLLKYKHLSQILDALMHLDVATRLSSHCCVRMVEVNAVQVIYTLIQSCNRSQPHMEIINYSVSILLNLAKYDKTVGAVYIPGSVDVLLELLQIYREKGVIFYRTCTLLGILGIDLDRRMTIGSDPKFKDKIQSLHVLVSRKNKVNETRQLRQARQLAAKSFNCTLPVHVPVKKVHKIRPDWVLQRDKMHEIDNPMQAINFVMDNYNITPKK</sequence>
<evidence type="ECO:0000256" key="4">
    <source>
        <dbReference type="ARBA" id="ARBA00022860"/>
    </source>
</evidence>
<reference evidence="6" key="1">
    <citation type="submission" date="2019-08" db="EMBL/GenBank/DDBJ databases">
        <title>The improved chromosome-level genome for the pearl oyster Pinctada fucata martensii using PacBio sequencing and Hi-C.</title>
        <authorList>
            <person name="Zheng Z."/>
        </authorList>
    </citation>
    <scope>NUCLEOTIDE SEQUENCE</scope>
    <source>
        <strain evidence="6">ZZ-2019</strain>
        <tissue evidence="6">Adductor muscle</tissue>
    </source>
</reference>
<evidence type="ECO:0000256" key="5">
    <source>
        <dbReference type="SAM" id="Coils"/>
    </source>
</evidence>
<evidence type="ECO:0008006" key="8">
    <source>
        <dbReference type="Google" id="ProtNLM"/>
    </source>
</evidence>
<dbReference type="PANTHER" id="PTHR22706:SF1">
    <property type="entry name" value="ASSEMBLY FACTOR FOR SPINDLE MICROTUBULES"/>
    <property type="match status" value="1"/>
</dbReference>
<evidence type="ECO:0000313" key="7">
    <source>
        <dbReference type="Proteomes" id="UP001186944"/>
    </source>
</evidence>
<dbReference type="Gene3D" id="1.20.5.190">
    <property type="match status" value="4"/>
</dbReference>
<dbReference type="SUPFAM" id="SSF48371">
    <property type="entry name" value="ARM repeat"/>
    <property type="match status" value="1"/>
</dbReference>
<dbReference type="GO" id="GO:0051295">
    <property type="term" value="P:establishment of meiotic spindle localization"/>
    <property type="evidence" value="ECO:0007669"/>
    <property type="project" value="TreeGrafter"/>
</dbReference>
<proteinExistence type="predicted"/>
<keyword evidence="7" id="KW-1185">Reference proteome</keyword>
<dbReference type="InterPro" id="IPR016024">
    <property type="entry name" value="ARM-type_fold"/>
</dbReference>
<dbReference type="PROSITE" id="PS50096">
    <property type="entry name" value="IQ"/>
    <property type="match status" value="8"/>
</dbReference>
<evidence type="ECO:0000256" key="2">
    <source>
        <dbReference type="ARBA" id="ARBA00022490"/>
    </source>
</evidence>
<dbReference type="Pfam" id="PF00612">
    <property type="entry name" value="IQ"/>
    <property type="match status" value="8"/>
</dbReference>
<dbReference type="Proteomes" id="UP001186944">
    <property type="component" value="Unassembled WGS sequence"/>
</dbReference>